<gene>
    <name evidence="1" type="ORF">CK820_G0016551</name>
</gene>
<dbReference type="Proteomes" id="UP000236370">
    <property type="component" value="Unassembled WGS sequence"/>
</dbReference>
<comment type="caution">
    <text evidence="1">The sequence shown here is derived from an EMBL/GenBank/DDBJ whole genome shotgun (WGS) entry which is preliminary data.</text>
</comment>
<feature type="non-terminal residue" evidence="1">
    <location>
        <position position="1"/>
    </location>
</feature>
<evidence type="ECO:0000313" key="2">
    <source>
        <dbReference type="Proteomes" id="UP000236370"/>
    </source>
</evidence>
<protein>
    <submittedName>
        <fullName evidence="1">NDRG4 isoform 14</fullName>
    </submittedName>
</protein>
<sequence length="80" mass="9134">ANLQLFWNMYNRPAPTRRAARGWARSTTPWRCPVEALDPADDAHVEAPPPSLRRLMFPLVYFCEGKGEEMGICLKKMRGS</sequence>
<proteinExistence type="predicted"/>
<reference evidence="1 2" key="1">
    <citation type="submission" date="2017-12" db="EMBL/GenBank/DDBJ databases">
        <title>High-resolution comparative analysis of great ape genomes.</title>
        <authorList>
            <person name="Pollen A."/>
            <person name="Hastie A."/>
            <person name="Hormozdiari F."/>
            <person name="Dougherty M."/>
            <person name="Liu R."/>
            <person name="Chaisson M."/>
            <person name="Hoppe E."/>
            <person name="Hill C."/>
            <person name="Pang A."/>
            <person name="Hillier L."/>
            <person name="Baker C."/>
            <person name="Armstrong J."/>
            <person name="Shendure J."/>
            <person name="Paten B."/>
            <person name="Wilson R."/>
            <person name="Chao H."/>
            <person name="Schneider V."/>
            <person name="Ventura M."/>
            <person name="Kronenberg Z."/>
            <person name="Murali S."/>
            <person name="Gordon D."/>
            <person name="Cantsilieris S."/>
            <person name="Munson K."/>
            <person name="Nelson B."/>
            <person name="Raja A."/>
            <person name="Underwood J."/>
            <person name="Diekhans M."/>
            <person name="Fiddes I."/>
            <person name="Haussler D."/>
            <person name="Eichler E."/>
        </authorList>
    </citation>
    <scope>NUCLEOTIDE SEQUENCE [LARGE SCALE GENOMIC DNA]</scope>
    <source>
        <strain evidence="1">Yerkes chimp pedigree #C0471</strain>
    </source>
</reference>
<evidence type="ECO:0000313" key="1">
    <source>
        <dbReference type="EMBL" id="PNI63556.1"/>
    </source>
</evidence>
<dbReference type="AlphaFoldDB" id="A0A2J8MVL1"/>
<organism evidence="1 2">
    <name type="scientific">Pan troglodytes</name>
    <name type="common">Chimpanzee</name>
    <dbReference type="NCBI Taxonomy" id="9598"/>
    <lineage>
        <taxon>Eukaryota</taxon>
        <taxon>Metazoa</taxon>
        <taxon>Chordata</taxon>
        <taxon>Craniata</taxon>
        <taxon>Vertebrata</taxon>
        <taxon>Euteleostomi</taxon>
        <taxon>Mammalia</taxon>
        <taxon>Eutheria</taxon>
        <taxon>Euarchontoglires</taxon>
        <taxon>Primates</taxon>
        <taxon>Haplorrhini</taxon>
        <taxon>Catarrhini</taxon>
        <taxon>Hominidae</taxon>
        <taxon>Pan</taxon>
    </lineage>
</organism>
<dbReference type="EMBL" id="NBAG03000242">
    <property type="protein sequence ID" value="PNI63556.1"/>
    <property type="molecule type" value="Genomic_DNA"/>
</dbReference>
<accession>A0A2J8MVL1</accession>
<name>A0A2J8MVL1_PANTR</name>